<dbReference type="EMBL" id="JAEUBG010001424">
    <property type="protein sequence ID" value="KAH3686464.1"/>
    <property type="molecule type" value="Genomic_DNA"/>
</dbReference>
<keyword evidence="2" id="KW-1185">Reference proteome</keyword>
<dbReference type="Proteomes" id="UP000774326">
    <property type="component" value="Unassembled WGS sequence"/>
</dbReference>
<gene>
    <name evidence="1" type="ORF">WICPIJ_002551</name>
</gene>
<sequence length="134" mass="15145">MFWKWKRSSFNLSWISTDEDLTAFATGSCTVVDVLAGGEVVETFNDSLLQLMKFLKLHQVDVVDIHKVLQITAVDKREENSDGFDRGVDHHRQGTVQDVKHAALNCQSVGLVELDDVPLWLVARSQRHDDLIVV</sequence>
<proteinExistence type="predicted"/>
<evidence type="ECO:0000313" key="1">
    <source>
        <dbReference type="EMBL" id="KAH3686464.1"/>
    </source>
</evidence>
<reference evidence="1" key="2">
    <citation type="submission" date="2021-01" db="EMBL/GenBank/DDBJ databases">
        <authorList>
            <person name="Schikora-Tamarit M.A."/>
        </authorList>
    </citation>
    <scope>NUCLEOTIDE SEQUENCE</scope>
    <source>
        <strain evidence="1">CBS2887</strain>
    </source>
</reference>
<organism evidence="1 2">
    <name type="scientific">Wickerhamomyces pijperi</name>
    <name type="common">Yeast</name>
    <name type="synonym">Pichia pijperi</name>
    <dbReference type="NCBI Taxonomy" id="599730"/>
    <lineage>
        <taxon>Eukaryota</taxon>
        <taxon>Fungi</taxon>
        <taxon>Dikarya</taxon>
        <taxon>Ascomycota</taxon>
        <taxon>Saccharomycotina</taxon>
        <taxon>Saccharomycetes</taxon>
        <taxon>Phaffomycetales</taxon>
        <taxon>Wickerhamomycetaceae</taxon>
        <taxon>Wickerhamomyces</taxon>
    </lineage>
</organism>
<comment type="caution">
    <text evidence="1">The sequence shown here is derived from an EMBL/GenBank/DDBJ whole genome shotgun (WGS) entry which is preliminary data.</text>
</comment>
<dbReference type="AlphaFoldDB" id="A0A9P8TPQ8"/>
<protein>
    <submittedName>
        <fullName evidence="1">Uncharacterized protein</fullName>
    </submittedName>
</protein>
<reference evidence="1" key="1">
    <citation type="journal article" date="2021" name="Open Biol.">
        <title>Shared evolutionary footprints suggest mitochondrial oxidative damage underlies multiple complex I losses in fungi.</title>
        <authorList>
            <person name="Schikora-Tamarit M.A."/>
            <person name="Marcet-Houben M."/>
            <person name="Nosek J."/>
            <person name="Gabaldon T."/>
        </authorList>
    </citation>
    <scope>NUCLEOTIDE SEQUENCE</scope>
    <source>
        <strain evidence="1">CBS2887</strain>
    </source>
</reference>
<evidence type="ECO:0000313" key="2">
    <source>
        <dbReference type="Proteomes" id="UP000774326"/>
    </source>
</evidence>
<accession>A0A9P8TPQ8</accession>
<name>A0A9P8TPQ8_WICPI</name>